<dbReference type="Proteomes" id="UP000234840">
    <property type="component" value="Unassembled WGS sequence"/>
</dbReference>
<protein>
    <submittedName>
        <fullName evidence="1">Uncharacterized protein</fullName>
    </submittedName>
</protein>
<sequence>MNFEAFVNRVKEDIKDYLPGEFQDMEFVVNQHEKLNNSYAALTVENQRIATVVNLEDFYWDYTHGRSFDSIMGAIAETFEMEKPEIDFGKLTDFEKAKEVLFIRVSNAEKNEDYLKTVPHTLQEDMAITYHLKMDENENGVASTTITNHMLHMFGVSKDELHNAALENSEKMFPANIFDLHEKLRQSFIADMKLDGMPDEMIEEMLKDFPEEGEKTMTVVSNDVGINGAAVIFYPGVMDKMAEIAEGDYFILPSSVHETIILHDRGNLTTEELTMMVKEINATQVEPWDRLTDEVYHYDPIDKVFEKASAFEERLAKKAEAERNEKKQSIMDKLGEKKEAAMAMLGEKKTPLRTVETSL</sequence>
<dbReference type="RefSeq" id="WP_101882396.1">
    <property type="nucleotide sequence ID" value="NZ_NIHW01000016.1"/>
</dbReference>
<dbReference type="Pfam" id="PF18941">
    <property type="entry name" value="DUF5688"/>
    <property type="match status" value="1"/>
</dbReference>
<dbReference type="EMBL" id="NIHW01000016">
    <property type="protein sequence ID" value="PLT86992.1"/>
    <property type="molecule type" value="Genomic_DNA"/>
</dbReference>
<accession>A0A2N5PZY8</accession>
<reference evidence="1 2" key="1">
    <citation type="journal article" date="2017" name="Genome Med.">
        <title>A novel Ruminococcus gnavus clade enriched in inflammatory bowel disease patients.</title>
        <authorList>
            <person name="Hall A.B."/>
            <person name="Yassour M."/>
            <person name="Sauk J."/>
            <person name="Garner A."/>
            <person name="Jiang X."/>
            <person name="Arthur T."/>
            <person name="Lagoudas G.K."/>
            <person name="Vatanen T."/>
            <person name="Fornelos N."/>
            <person name="Wilson R."/>
            <person name="Bertha M."/>
            <person name="Cohen M."/>
            <person name="Garber J."/>
            <person name="Khalili H."/>
            <person name="Gevers D."/>
            <person name="Ananthakrishnan A.N."/>
            <person name="Kugathasan S."/>
            <person name="Lander E.S."/>
            <person name="Blainey P."/>
            <person name="Vlamakis H."/>
            <person name="Xavier R.J."/>
            <person name="Huttenhower C."/>
        </authorList>
    </citation>
    <scope>NUCLEOTIDE SEQUENCE [LARGE SCALE GENOMIC DNA]</scope>
    <source>
        <strain evidence="1 2">RJX1128</strain>
    </source>
</reference>
<organism evidence="1 2">
    <name type="scientific">Mediterraneibacter gnavus</name>
    <name type="common">Ruminococcus gnavus</name>
    <dbReference type="NCBI Taxonomy" id="33038"/>
    <lineage>
        <taxon>Bacteria</taxon>
        <taxon>Bacillati</taxon>
        <taxon>Bacillota</taxon>
        <taxon>Clostridia</taxon>
        <taxon>Lachnospirales</taxon>
        <taxon>Lachnospiraceae</taxon>
        <taxon>Mediterraneibacter</taxon>
    </lineage>
</organism>
<gene>
    <name evidence="1" type="ORF">CDL20_07625</name>
</gene>
<dbReference type="AlphaFoldDB" id="A0A2N5PZY8"/>
<comment type="caution">
    <text evidence="1">The sequence shown here is derived from an EMBL/GenBank/DDBJ whole genome shotgun (WGS) entry which is preliminary data.</text>
</comment>
<proteinExistence type="predicted"/>
<evidence type="ECO:0000313" key="2">
    <source>
        <dbReference type="Proteomes" id="UP000234840"/>
    </source>
</evidence>
<name>A0A2N5PZY8_MEDGN</name>
<evidence type="ECO:0000313" key="1">
    <source>
        <dbReference type="EMBL" id="PLT86992.1"/>
    </source>
</evidence>
<dbReference type="InterPro" id="IPR043743">
    <property type="entry name" value="DUF5688"/>
</dbReference>